<organism evidence="2 3">
    <name type="scientific">Nocardiopsis sinuspersici</name>
    <dbReference type="NCBI Taxonomy" id="501010"/>
    <lineage>
        <taxon>Bacteria</taxon>
        <taxon>Bacillati</taxon>
        <taxon>Actinomycetota</taxon>
        <taxon>Actinomycetes</taxon>
        <taxon>Streptosporangiales</taxon>
        <taxon>Nocardiopsidaceae</taxon>
        <taxon>Nocardiopsis</taxon>
    </lineage>
</organism>
<dbReference type="InterPro" id="IPR000182">
    <property type="entry name" value="GNAT_dom"/>
</dbReference>
<dbReference type="PROSITE" id="PS51186">
    <property type="entry name" value="GNAT"/>
    <property type="match status" value="1"/>
</dbReference>
<dbReference type="SUPFAM" id="SSF55729">
    <property type="entry name" value="Acyl-CoA N-acyltransferases (Nat)"/>
    <property type="match status" value="1"/>
</dbReference>
<dbReference type="InterPro" id="IPR052523">
    <property type="entry name" value="Trichothecene_AcTrans"/>
</dbReference>
<dbReference type="AlphaFoldDB" id="A0A1V3C4I3"/>
<reference evidence="3" key="1">
    <citation type="submission" date="2016-08" db="EMBL/GenBank/DDBJ databases">
        <authorList>
            <person name="Tokovenko B."/>
            <person name="Kalinowski J."/>
        </authorList>
    </citation>
    <scope>NUCLEOTIDE SEQUENCE [LARGE SCALE GENOMIC DNA]</scope>
    <source>
        <strain evidence="3">UTMC102</strain>
    </source>
</reference>
<proteinExistence type="predicted"/>
<sequence length="211" mass="23154">MSPTVTAAARPATIDDVAGIARVLSRSAHEDPFFRWLFPDDELRVARTRRFFALTAGLGYVPAGGTRVTETQDDSEDAPVVRGAAMWAPPDTNPEGRLVSLRTWPHWASLIGRSRMAAFVRVFAEWKLAAPQEPHLYLAALGVDPAVARTGIGGGLLSSGLDRADSERLPVFTHTLDDKTVGFYERFGFRVLREVESPDAGTNYFLLRDPS</sequence>
<keyword evidence="3" id="KW-1185">Reference proteome</keyword>
<dbReference type="PANTHER" id="PTHR42791:SF1">
    <property type="entry name" value="N-ACETYLTRANSFERASE DOMAIN-CONTAINING PROTEIN"/>
    <property type="match status" value="1"/>
</dbReference>
<dbReference type="Pfam" id="PF00583">
    <property type="entry name" value="Acetyltransf_1"/>
    <property type="match status" value="1"/>
</dbReference>
<protein>
    <submittedName>
        <fullName evidence="2">GNAT family N-acetyltransferase</fullName>
    </submittedName>
</protein>
<dbReference type="PANTHER" id="PTHR42791">
    <property type="entry name" value="GNAT FAMILY ACETYLTRANSFERASE"/>
    <property type="match status" value="1"/>
</dbReference>
<evidence type="ECO:0000313" key="3">
    <source>
        <dbReference type="Proteomes" id="UP000189004"/>
    </source>
</evidence>
<dbReference type="GO" id="GO:0016747">
    <property type="term" value="F:acyltransferase activity, transferring groups other than amino-acyl groups"/>
    <property type="evidence" value="ECO:0007669"/>
    <property type="project" value="InterPro"/>
</dbReference>
<dbReference type="OrthoDB" id="7057833at2"/>
<keyword evidence="2" id="KW-0808">Transferase</keyword>
<dbReference type="EMBL" id="MCOK01000001">
    <property type="protein sequence ID" value="OOC55446.1"/>
    <property type="molecule type" value="Genomic_DNA"/>
</dbReference>
<accession>A0A1V3C4I3</accession>
<dbReference type="Proteomes" id="UP000189004">
    <property type="component" value="Unassembled WGS sequence"/>
</dbReference>
<dbReference type="InterPro" id="IPR016181">
    <property type="entry name" value="Acyl_CoA_acyltransferase"/>
</dbReference>
<feature type="domain" description="N-acetyltransferase" evidence="1">
    <location>
        <begin position="68"/>
        <end position="210"/>
    </location>
</feature>
<dbReference type="RefSeq" id="WP_077691876.1">
    <property type="nucleotide sequence ID" value="NZ_MCOK01000001.1"/>
</dbReference>
<gene>
    <name evidence="2" type="ORF">NOSIN_17850</name>
</gene>
<comment type="caution">
    <text evidence="2">The sequence shown here is derived from an EMBL/GenBank/DDBJ whole genome shotgun (WGS) entry which is preliminary data.</text>
</comment>
<name>A0A1V3C4I3_9ACTN</name>
<evidence type="ECO:0000313" key="2">
    <source>
        <dbReference type="EMBL" id="OOC55446.1"/>
    </source>
</evidence>
<evidence type="ECO:0000259" key="1">
    <source>
        <dbReference type="PROSITE" id="PS51186"/>
    </source>
</evidence>
<dbReference type="STRING" id="501010.NOSIN_17850"/>
<dbReference type="Gene3D" id="3.40.630.30">
    <property type="match status" value="1"/>
</dbReference>